<dbReference type="AlphaFoldDB" id="A0A450ZKU9"/>
<reference evidence="1" key="1">
    <citation type="submission" date="2019-02" db="EMBL/GenBank/DDBJ databases">
        <authorList>
            <person name="Gruber-Vodicka R. H."/>
            <person name="Seah K. B. B."/>
        </authorList>
    </citation>
    <scope>NUCLEOTIDE SEQUENCE</scope>
    <source>
        <strain evidence="1">BECK_BY1</strain>
    </source>
</reference>
<accession>A0A450ZKU9</accession>
<dbReference type="EMBL" id="CAADFX010000023">
    <property type="protein sequence ID" value="VFK54445.1"/>
    <property type="molecule type" value="Genomic_DNA"/>
</dbReference>
<organism evidence="1">
    <name type="scientific">Candidatus Kentrum sp. TUN</name>
    <dbReference type="NCBI Taxonomy" id="2126343"/>
    <lineage>
        <taxon>Bacteria</taxon>
        <taxon>Pseudomonadati</taxon>
        <taxon>Pseudomonadota</taxon>
        <taxon>Gammaproteobacteria</taxon>
        <taxon>Candidatus Kentrum</taxon>
    </lineage>
</organism>
<sequence>MMTPSEKLKSLPGAERYLKPSTFDELDKVAFGISGNQFVEK</sequence>
<proteinExistence type="predicted"/>
<evidence type="ECO:0000313" key="1">
    <source>
        <dbReference type="EMBL" id="VFK54445.1"/>
    </source>
</evidence>
<name>A0A450ZKU9_9GAMM</name>
<gene>
    <name evidence="1" type="ORF">BECKTUN1418D_GA0071000_102311</name>
</gene>
<protein>
    <submittedName>
        <fullName evidence="1">Uncharacterized protein</fullName>
    </submittedName>
</protein>